<dbReference type="Pfam" id="PF06445">
    <property type="entry name" value="GyrI-like"/>
    <property type="match status" value="1"/>
</dbReference>
<dbReference type="Proteomes" id="UP000777440">
    <property type="component" value="Unassembled WGS sequence"/>
</dbReference>
<dbReference type="Gene3D" id="3.20.80.10">
    <property type="entry name" value="Regulatory factor, effector binding domain"/>
    <property type="match status" value="1"/>
</dbReference>
<dbReference type="InterPro" id="IPR029442">
    <property type="entry name" value="GyrI-like"/>
</dbReference>
<gene>
    <name evidence="2" type="ORF">JNB61_07020</name>
</gene>
<organism evidence="2 3">
    <name type="scientific">Microbacterium ureisolvens</name>
    <dbReference type="NCBI Taxonomy" id="2781186"/>
    <lineage>
        <taxon>Bacteria</taxon>
        <taxon>Bacillati</taxon>
        <taxon>Actinomycetota</taxon>
        <taxon>Actinomycetes</taxon>
        <taxon>Micrococcales</taxon>
        <taxon>Microbacteriaceae</taxon>
        <taxon>Microbacterium</taxon>
    </lineage>
</organism>
<dbReference type="InterPro" id="IPR011256">
    <property type="entry name" value="Reg_factor_effector_dom_sf"/>
</dbReference>
<accession>A0ABS7HXH2</accession>
<evidence type="ECO:0000313" key="3">
    <source>
        <dbReference type="Proteomes" id="UP000777440"/>
    </source>
</evidence>
<feature type="domain" description="AraC effector-binding" evidence="1">
    <location>
        <begin position="27"/>
        <end position="176"/>
    </location>
</feature>
<evidence type="ECO:0000259" key="1">
    <source>
        <dbReference type="SMART" id="SM00871"/>
    </source>
</evidence>
<evidence type="ECO:0000313" key="2">
    <source>
        <dbReference type="EMBL" id="MBW9109519.1"/>
    </source>
</evidence>
<protein>
    <submittedName>
        <fullName evidence="2">GyrI-like domain-containing protein</fullName>
    </submittedName>
</protein>
<dbReference type="SMART" id="SM00871">
    <property type="entry name" value="AraC_E_bind"/>
    <property type="match status" value="1"/>
</dbReference>
<sequence length="176" mass="19191">MSSEPRTTIREAMRTWRPTLEGEHRMTDIEYRRLEPVTVYAASGVAPGAEGVPAVIDRISPPLRAALEAAGVEYHEPGTFWYEPLDGGALRVWVSWIAGDEPLEGDGWQVVELPACERAAVTTYRGEMSGIGEAWGAFMQAVAADGGEFDGPSREVYLQADGPQSTWVTELQQPVA</sequence>
<proteinExistence type="predicted"/>
<comment type="caution">
    <text evidence="2">The sequence shown here is derived from an EMBL/GenBank/DDBJ whole genome shotgun (WGS) entry which is preliminary data.</text>
</comment>
<dbReference type="InterPro" id="IPR010499">
    <property type="entry name" value="AraC_E-bd"/>
</dbReference>
<name>A0ABS7HXH2_9MICO</name>
<dbReference type="SUPFAM" id="SSF55136">
    <property type="entry name" value="Probable bacterial effector-binding domain"/>
    <property type="match status" value="1"/>
</dbReference>
<dbReference type="EMBL" id="JAEUAX010000003">
    <property type="protein sequence ID" value="MBW9109519.1"/>
    <property type="molecule type" value="Genomic_DNA"/>
</dbReference>
<keyword evidence="3" id="KW-1185">Reference proteome</keyword>
<reference evidence="2 3" key="1">
    <citation type="journal article" date="2021" name="MBio">
        <title>Poor Competitiveness of Bradyrhizobium in Pigeon Pea Root Colonization in Indian Soils.</title>
        <authorList>
            <person name="Chalasani D."/>
            <person name="Basu A."/>
            <person name="Pullabhotla S.V.S.R.N."/>
            <person name="Jorrin B."/>
            <person name="Neal A.L."/>
            <person name="Poole P.S."/>
            <person name="Podile A.R."/>
            <person name="Tkacz A."/>
        </authorList>
    </citation>
    <scope>NUCLEOTIDE SEQUENCE [LARGE SCALE GENOMIC DNA]</scope>
    <source>
        <strain evidence="2 3">HU12</strain>
    </source>
</reference>